<sequence length="368" mass="37237">MSGVERHWAARLRRGSVIAARTLLALGLVAWTVLPVAGFVLLERSTASAGLAPPVDVWAPVQPGAEHERRTVGVVLSRAAAPELYAPAWSGVVEASSASPGAVLRSGDIIATIAGIDRMAVASERPFSTELRVGDEGDDAAALNELLRGLDLDAPDSHRFTVPTLRAVRELAHSLGVPGTADLQTFDPAWLVYLPSSQVTIATSALYVGALAPAPGQSLATTRPAVTSAVLDAVTTADAGEGGATGVQEATTAAESERLEIVGTALPLSEDRRSIAASGLADLQRLVADDRARADGVLVADAAAGTVVVPSAALGTDGTCVLARAAGGAAQRREVAVESSSLGRSTVSGDLASGDEVLVAAGTGDPPC</sequence>
<evidence type="ECO:0000313" key="2">
    <source>
        <dbReference type="EMBL" id="AND17128.1"/>
    </source>
</evidence>
<organism evidence="2 3">
    <name type="scientific">Rathayibacter tritici</name>
    <dbReference type="NCBI Taxonomy" id="33888"/>
    <lineage>
        <taxon>Bacteria</taxon>
        <taxon>Bacillati</taxon>
        <taxon>Actinomycetota</taxon>
        <taxon>Actinomycetes</taxon>
        <taxon>Micrococcales</taxon>
        <taxon>Microbacteriaceae</taxon>
        <taxon>Rathayibacter</taxon>
    </lineage>
</organism>
<dbReference type="AlphaFoldDB" id="A0A160KUY6"/>
<dbReference type="KEGG" id="rtn:A6122_2003"/>
<name>A0A160KUY6_9MICO</name>
<keyword evidence="1" id="KW-1133">Transmembrane helix</keyword>
<evidence type="ECO:0000313" key="3">
    <source>
        <dbReference type="Proteomes" id="UP000077071"/>
    </source>
</evidence>
<reference evidence="2 3" key="1">
    <citation type="submission" date="2016-05" db="EMBL/GenBank/DDBJ databases">
        <title>Complete genome sequence of Rathayibacter tritici NCPPB 1953.</title>
        <authorList>
            <person name="Park J."/>
            <person name="Lee H.-H."/>
            <person name="Lee S.-W."/>
            <person name="Seo Y.-S."/>
        </authorList>
    </citation>
    <scope>NUCLEOTIDE SEQUENCE [LARGE SCALE GENOMIC DNA]</scope>
    <source>
        <strain evidence="2 3">NCPPB 1953</strain>
    </source>
</reference>
<accession>A0A160KUY6</accession>
<keyword evidence="1" id="KW-0472">Membrane</keyword>
<dbReference type="STRING" id="33888.A6122_2003"/>
<proteinExistence type="predicted"/>
<dbReference type="EMBL" id="CP015515">
    <property type="protein sequence ID" value="AND17128.1"/>
    <property type="molecule type" value="Genomic_DNA"/>
</dbReference>
<dbReference type="RefSeq" id="WP_068254600.1">
    <property type="nucleotide sequence ID" value="NZ_CP015515.1"/>
</dbReference>
<evidence type="ECO:0000256" key="1">
    <source>
        <dbReference type="SAM" id="Phobius"/>
    </source>
</evidence>
<protein>
    <submittedName>
        <fullName evidence="2">Uncharacterized protein</fullName>
    </submittedName>
</protein>
<keyword evidence="3" id="KW-1185">Reference proteome</keyword>
<feature type="transmembrane region" description="Helical" evidence="1">
    <location>
        <begin position="21"/>
        <end position="42"/>
    </location>
</feature>
<dbReference type="PATRIC" id="fig|33888.3.peg.2213"/>
<gene>
    <name evidence="2" type="ORF">A6122_2003</name>
</gene>
<dbReference type="Proteomes" id="UP000077071">
    <property type="component" value="Chromosome"/>
</dbReference>
<keyword evidence="1" id="KW-0812">Transmembrane</keyword>
<dbReference type="OrthoDB" id="5124243at2"/>